<keyword evidence="6 10" id="KW-0418">Kinase</keyword>
<protein>
    <recommendedName>
        <fullName evidence="2">histidine kinase</fullName>
        <ecNumber evidence="2">2.7.13.3</ecNumber>
    </recommendedName>
</protein>
<keyword evidence="8" id="KW-0472">Membrane</keyword>
<feature type="transmembrane region" description="Helical" evidence="8">
    <location>
        <begin position="140"/>
        <end position="161"/>
    </location>
</feature>
<dbReference type="PROSITE" id="PS50109">
    <property type="entry name" value="HIS_KIN"/>
    <property type="match status" value="1"/>
</dbReference>
<organism evidence="10 11">
    <name type="scientific">Terrimonas rubra</name>
    <dbReference type="NCBI Taxonomy" id="1035890"/>
    <lineage>
        <taxon>Bacteria</taxon>
        <taxon>Pseudomonadati</taxon>
        <taxon>Bacteroidota</taxon>
        <taxon>Chitinophagia</taxon>
        <taxon>Chitinophagales</taxon>
        <taxon>Chitinophagaceae</taxon>
        <taxon>Terrimonas</taxon>
    </lineage>
</organism>
<reference evidence="11" key="1">
    <citation type="journal article" date="2019" name="Int. J. Syst. Evol. Microbiol.">
        <title>The Global Catalogue of Microorganisms (GCM) 10K type strain sequencing project: providing services to taxonomists for standard genome sequencing and annotation.</title>
        <authorList>
            <consortium name="The Broad Institute Genomics Platform"/>
            <consortium name="The Broad Institute Genome Sequencing Center for Infectious Disease"/>
            <person name="Wu L."/>
            <person name="Ma J."/>
        </authorList>
    </citation>
    <scope>NUCLEOTIDE SEQUENCE [LARGE SCALE GENOMIC DNA]</scope>
    <source>
        <strain evidence="11">KCTC 23299</strain>
    </source>
</reference>
<evidence type="ECO:0000259" key="9">
    <source>
        <dbReference type="PROSITE" id="PS50109"/>
    </source>
</evidence>
<keyword evidence="5 8" id="KW-0812">Transmembrane</keyword>
<gene>
    <name evidence="10" type="ORF">ACFS6H_16905</name>
</gene>
<evidence type="ECO:0000313" key="10">
    <source>
        <dbReference type="EMBL" id="MFD2921409.1"/>
    </source>
</evidence>
<dbReference type="SUPFAM" id="SSF47384">
    <property type="entry name" value="Homodimeric domain of signal transducing histidine kinase"/>
    <property type="match status" value="1"/>
</dbReference>
<proteinExistence type="predicted"/>
<keyword evidence="3" id="KW-0597">Phosphoprotein</keyword>
<evidence type="ECO:0000256" key="2">
    <source>
        <dbReference type="ARBA" id="ARBA00012438"/>
    </source>
</evidence>
<comment type="catalytic activity">
    <reaction evidence="1">
        <text>ATP + protein L-histidine = ADP + protein N-phospho-L-histidine.</text>
        <dbReference type="EC" id="2.7.13.3"/>
    </reaction>
</comment>
<dbReference type="InterPro" id="IPR036097">
    <property type="entry name" value="HisK_dim/P_sf"/>
</dbReference>
<accession>A0ABW6A7Q5</accession>
<feature type="domain" description="Histidine kinase" evidence="9">
    <location>
        <begin position="228"/>
        <end position="429"/>
    </location>
</feature>
<dbReference type="EMBL" id="JBHUOZ010000003">
    <property type="protein sequence ID" value="MFD2921409.1"/>
    <property type="molecule type" value="Genomic_DNA"/>
</dbReference>
<dbReference type="SMART" id="SM00388">
    <property type="entry name" value="HisKA"/>
    <property type="match status" value="1"/>
</dbReference>
<evidence type="ECO:0000256" key="4">
    <source>
        <dbReference type="ARBA" id="ARBA00022679"/>
    </source>
</evidence>
<comment type="caution">
    <text evidence="10">The sequence shown here is derived from an EMBL/GenBank/DDBJ whole genome shotgun (WGS) entry which is preliminary data.</text>
</comment>
<dbReference type="InterPro" id="IPR003594">
    <property type="entry name" value="HATPase_dom"/>
</dbReference>
<evidence type="ECO:0000256" key="6">
    <source>
        <dbReference type="ARBA" id="ARBA00022777"/>
    </source>
</evidence>
<evidence type="ECO:0000256" key="8">
    <source>
        <dbReference type="SAM" id="Phobius"/>
    </source>
</evidence>
<dbReference type="Proteomes" id="UP001597511">
    <property type="component" value="Unassembled WGS sequence"/>
</dbReference>
<name>A0ABW6A7Q5_9BACT</name>
<dbReference type="Gene3D" id="3.30.565.10">
    <property type="entry name" value="Histidine kinase-like ATPase, C-terminal domain"/>
    <property type="match status" value="1"/>
</dbReference>
<evidence type="ECO:0000313" key="11">
    <source>
        <dbReference type="Proteomes" id="UP001597511"/>
    </source>
</evidence>
<dbReference type="PANTHER" id="PTHR45436">
    <property type="entry name" value="SENSOR HISTIDINE KINASE YKOH"/>
    <property type="match status" value="1"/>
</dbReference>
<evidence type="ECO:0000256" key="1">
    <source>
        <dbReference type="ARBA" id="ARBA00000085"/>
    </source>
</evidence>
<dbReference type="RefSeq" id="WP_386101655.1">
    <property type="nucleotide sequence ID" value="NZ_JBHUOZ010000003.1"/>
</dbReference>
<dbReference type="Pfam" id="PF00512">
    <property type="entry name" value="HisKA"/>
    <property type="match status" value="1"/>
</dbReference>
<feature type="transmembrane region" description="Helical" evidence="8">
    <location>
        <begin position="12"/>
        <end position="30"/>
    </location>
</feature>
<dbReference type="SUPFAM" id="SSF55874">
    <property type="entry name" value="ATPase domain of HSP90 chaperone/DNA topoisomerase II/histidine kinase"/>
    <property type="match status" value="1"/>
</dbReference>
<keyword evidence="11" id="KW-1185">Reference proteome</keyword>
<dbReference type="InterPro" id="IPR050428">
    <property type="entry name" value="TCS_sensor_his_kinase"/>
</dbReference>
<dbReference type="SMART" id="SM00387">
    <property type="entry name" value="HATPase_c"/>
    <property type="match status" value="1"/>
</dbReference>
<dbReference type="InterPro" id="IPR005467">
    <property type="entry name" value="His_kinase_dom"/>
</dbReference>
<dbReference type="InterPro" id="IPR003661">
    <property type="entry name" value="HisK_dim/P_dom"/>
</dbReference>
<dbReference type="Pfam" id="PF02518">
    <property type="entry name" value="HATPase_c"/>
    <property type="match status" value="1"/>
</dbReference>
<dbReference type="GO" id="GO:0016301">
    <property type="term" value="F:kinase activity"/>
    <property type="evidence" value="ECO:0007669"/>
    <property type="project" value="UniProtKB-KW"/>
</dbReference>
<sequence>MKKLLNKTLTAFTIYALVVLAASVPVYFYLVDSIWLSELDEHNEILANKIRRGLDQLQLTDDELHQSIALWNKTQPGSRLEQSERPLDSPDSTYTIMHRNTYPGHDEVDRFRGLQKIIAVNGKTYQLNIETNVEETEETAAALAILTFVFFLILVIGFLLLNKRLSVKLWKPFQSTLAKLKTFNLNAQSNITFEKTDTLEFEELNQVLNKLIEHNIATYKSQKEFTENASHELQTPLAIIKGKLDILLQQEVLSTRQYEIIEDIHKALVRSTRINKNLLLLAKIENKQFPENITINSSEVCEQCITALQEHMDNKQIRLEAAISSPVNINCNPALLETLINNLLINAIRHTAMAGTIRFSLTASGLTISNSGTKALPSDALFKRFHKHSEDNSGSGLGLAIVKEICHLHQWELVYQFRDNMHQFSIIFK</sequence>
<dbReference type="Gene3D" id="1.10.287.130">
    <property type="match status" value="1"/>
</dbReference>
<keyword evidence="7 8" id="KW-1133">Transmembrane helix</keyword>
<keyword evidence="4" id="KW-0808">Transferase</keyword>
<evidence type="ECO:0000256" key="3">
    <source>
        <dbReference type="ARBA" id="ARBA00022553"/>
    </source>
</evidence>
<dbReference type="PANTHER" id="PTHR45436:SF5">
    <property type="entry name" value="SENSOR HISTIDINE KINASE TRCS"/>
    <property type="match status" value="1"/>
</dbReference>
<evidence type="ECO:0000256" key="5">
    <source>
        <dbReference type="ARBA" id="ARBA00022692"/>
    </source>
</evidence>
<evidence type="ECO:0000256" key="7">
    <source>
        <dbReference type="ARBA" id="ARBA00022989"/>
    </source>
</evidence>
<dbReference type="InterPro" id="IPR036890">
    <property type="entry name" value="HATPase_C_sf"/>
</dbReference>
<dbReference type="CDD" id="cd00082">
    <property type="entry name" value="HisKA"/>
    <property type="match status" value="1"/>
</dbReference>
<dbReference type="EC" id="2.7.13.3" evidence="2"/>